<dbReference type="Proteomes" id="UP000008370">
    <property type="component" value="Unassembled WGS sequence"/>
</dbReference>
<dbReference type="Gene3D" id="3.80.10.10">
    <property type="entry name" value="Ribonuclease Inhibitor"/>
    <property type="match status" value="1"/>
</dbReference>
<sequence length="403" mass="45158">MVPFPSELRDLIIDCLRNDTAALRTCGLTSKAWLPRVRHHLFRFVEVHPGRRGDAFKVLLQDSPDIGRYIRELEISGVGDETVVPEVSGRWPTLVQRAAPATRKEHVHRADVWLEHILPASPTVLSRVISLRLFSLPITPHFAALLGAHFGEVTAVNLDACRSETFGDLLTLPRALTKVGHLRMDGVKWFRPLYHKPEGNIVLRPCSLKSLVLTGKIDATTVISWLVDQERYTSLTSLSCYLSSDASAIAVQKLLEAAGPTLHQLTIGFSEVRDPSVVLKNAELSLQPLTSLRKLHVQCVNATRFWAIPSLSWILILISKANSRYLTELTFSISAADLKDKLNLEGLSVILSNRRYSALRDLIFEVEGHGDQWDDIRVRLNMRLSVLDTKGIQIHLYPFGEHA</sequence>
<dbReference type="KEGG" id="pco:PHACADRAFT_207133"/>
<dbReference type="OrthoDB" id="2724825at2759"/>
<dbReference type="AlphaFoldDB" id="K5WGV8"/>
<evidence type="ECO:0008006" key="3">
    <source>
        <dbReference type="Google" id="ProtNLM"/>
    </source>
</evidence>
<dbReference type="GeneID" id="18912580"/>
<dbReference type="EMBL" id="JH930470">
    <property type="protein sequence ID" value="EKM58299.1"/>
    <property type="molecule type" value="Genomic_DNA"/>
</dbReference>
<gene>
    <name evidence="1" type="ORF">PHACADRAFT_207133</name>
</gene>
<protein>
    <recommendedName>
        <fullName evidence="3">F-box domain-containing protein</fullName>
    </recommendedName>
</protein>
<evidence type="ECO:0000313" key="2">
    <source>
        <dbReference type="Proteomes" id="UP000008370"/>
    </source>
</evidence>
<dbReference type="InParanoid" id="K5WGV8"/>
<dbReference type="RefSeq" id="XP_007393618.1">
    <property type="nucleotide sequence ID" value="XM_007393556.1"/>
</dbReference>
<keyword evidence="2" id="KW-1185">Reference proteome</keyword>
<dbReference type="InterPro" id="IPR032675">
    <property type="entry name" value="LRR_dom_sf"/>
</dbReference>
<dbReference type="HOGENOM" id="CLU_036316_4_1_1"/>
<evidence type="ECO:0000313" key="1">
    <source>
        <dbReference type="EMBL" id="EKM58299.1"/>
    </source>
</evidence>
<proteinExistence type="predicted"/>
<reference evidence="1 2" key="1">
    <citation type="journal article" date="2012" name="BMC Genomics">
        <title>Comparative genomics of the white-rot fungi, Phanerochaete carnosa and P. chrysosporium, to elucidate the genetic basis of the distinct wood types they colonize.</title>
        <authorList>
            <person name="Suzuki H."/>
            <person name="MacDonald J."/>
            <person name="Syed K."/>
            <person name="Salamov A."/>
            <person name="Hori C."/>
            <person name="Aerts A."/>
            <person name="Henrissat B."/>
            <person name="Wiebenga A."/>
            <person name="vanKuyk P.A."/>
            <person name="Barry K."/>
            <person name="Lindquist E."/>
            <person name="LaButti K."/>
            <person name="Lapidus A."/>
            <person name="Lucas S."/>
            <person name="Coutinho P."/>
            <person name="Gong Y."/>
            <person name="Samejima M."/>
            <person name="Mahadevan R."/>
            <person name="Abou-Zaid M."/>
            <person name="de Vries R.P."/>
            <person name="Igarashi K."/>
            <person name="Yadav J.S."/>
            <person name="Grigoriev I.V."/>
            <person name="Master E.R."/>
        </authorList>
    </citation>
    <scope>NUCLEOTIDE SEQUENCE [LARGE SCALE GENOMIC DNA]</scope>
    <source>
        <strain evidence="1 2">HHB-10118-sp</strain>
    </source>
</reference>
<organism evidence="1 2">
    <name type="scientific">Phanerochaete carnosa (strain HHB-10118-sp)</name>
    <name type="common">White-rot fungus</name>
    <name type="synonym">Peniophora carnosa</name>
    <dbReference type="NCBI Taxonomy" id="650164"/>
    <lineage>
        <taxon>Eukaryota</taxon>
        <taxon>Fungi</taxon>
        <taxon>Dikarya</taxon>
        <taxon>Basidiomycota</taxon>
        <taxon>Agaricomycotina</taxon>
        <taxon>Agaricomycetes</taxon>
        <taxon>Polyporales</taxon>
        <taxon>Phanerochaetaceae</taxon>
        <taxon>Phanerochaete</taxon>
    </lineage>
</organism>
<accession>K5WGV8</accession>
<name>K5WGV8_PHACS</name>